<evidence type="ECO:0000256" key="2">
    <source>
        <dbReference type="ARBA" id="ARBA00022771"/>
    </source>
</evidence>
<evidence type="ECO:0000256" key="5">
    <source>
        <dbReference type="SAM" id="MobiDB-lite"/>
    </source>
</evidence>
<evidence type="ECO:0000313" key="7">
    <source>
        <dbReference type="Proteomes" id="UP001152795"/>
    </source>
</evidence>
<accession>A0A7D9HME9</accession>
<feature type="compositionally biased region" description="Basic and acidic residues" evidence="5">
    <location>
        <begin position="210"/>
        <end position="222"/>
    </location>
</feature>
<sequence>MISSILPKTKMNFVKSSNFYGSLKLVKRHFLWTTSVATRSLKRVNFVTSSEVLVKTTCKFTVDHIHILRLFALVKKMVNSCVAANCTNKACLSSGISLHTIPYYNDDRPEAKRRRKIWVDFVKAKRVFEPSKASTLCSIHFLPEDYERRFSSLPNQTKPNHPRLKRDDLGICVYPSIHAVATKHASEPDTQSPRDRRMFIKAITEESTCHGEVEGSKMDVVTKRTPKSTAQRKKRKQELGPQELEMLGESHPDEPVNILTTDTDTQMPNLNADLETIFEKNRRLKNQIITLQTIAQEKKIKMKQMKRKVNKLERLLEQKSVSEKKSEKEETEMEEVTESETDDEEAMEDESETKDPAYEVEEAEVDSEAEEEEIEEESSGLLQVDGNLRTEPKHIVFLSQLLLLFNFCHCCKTDNPLVEAKGVGTEAVVTTTCNNPKCPQKTTIWHSQPRMPGRKTPAGNFLLCMAVLLGGGSYTKLRQIFLHMGLGCISHNTYFHYQRTVLFPTIYLHWKKYQAMLMEKAKQVKDGVVIARDGPHDSMGHSAKFCAYTIFCCTFAQIIHFNLVQRNQAGSSPAMEFMSFKLCMDYMIAYGLTITTFISDRHTSIAKHMRTVLKNIVHYFDIWHLKKKIRKVLSKIAKEKDCEAVNEWIKPCENHLHWSATSTFSGNGLVIWAKFKSFLRHIVNIHSGHSDPLFDKCAHGSDIEARKWLTIDSPLHKKVCTALTNTRLMKGIKKASPLAQTSCLEGFHSVLNHFAPKMIAYCYVGQYCRHILAVIHFNFNLQREMKRNDSDGSERVKISYPKFKNGEATVRNVRVAQNFAYIQEIYETFELSSKADLKDAAVKLKEMCPPPMNTMLSKQTKREALKKRSDRSQIVIQDVPPTTSVLQHQEQLMRDTDARKNKAAPHCRSCGHPMKGHKNVVDCPKNK</sequence>
<feature type="compositionally biased region" description="Basic residues" evidence="5">
    <location>
        <begin position="224"/>
        <end position="236"/>
    </location>
</feature>
<gene>
    <name evidence="6" type="ORF">PACLA_8A012678</name>
</gene>
<dbReference type="SMART" id="SM00980">
    <property type="entry name" value="THAP"/>
    <property type="match status" value="1"/>
</dbReference>
<dbReference type="GO" id="GO:0003677">
    <property type="term" value="F:DNA binding"/>
    <property type="evidence" value="ECO:0007669"/>
    <property type="project" value="UniProtKB-UniRule"/>
</dbReference>
<organism evidence="6 7">
    <name type="scientific">Paramuricea clavata</name>
    <name type="common">Red gorgonian</name>
    <name type="synonym">Violescent sea-whip</name>
    <dbReference type="NCBI Taxonomy" id="317549"/>
    <lineage>
        <taxon>Eukaryota</taxon>
        <taxon>Metazoa</taxon>
        <taxon>Cnidaria</taxon>
        <taxon>Anthozoa</taxon>
        <taxon>Octocorallia</taxon>
        <taxon>Malacalcyonacea</taxon>
        <taxon>Plexauridae</taxon>
        <taxon>Paramuricea</taxon>
    </lineage>
</organism>
<dbReference type="InterPro" id="IPR006612">
    <property type="entry name" value="THAP_Znf"/>
</dbReference>
<dbReference type="GO" id="GO:0008270">
    <property type="term" value="F:zinc ion binding"/>
    <property type="evidence" value="ECO:0007669"/>
    <property type="project" value="UniProtKB-KW"/>
</dbReference>
<feature type="region of interest" description="Disordered" evidence="5">
    <location>
        <begin position="903"/>
        <end position="927"/>
    </location>
</feature>
<dbReference type="EMBL" id="CACRXK020000949">
    <property type="protein sequence ID" value="CAB3985983.1"/>
    <property type="molecule type" value="Genomic_DNA"/>
</dbReference>
<keyword evidence="4" id="KW-0238">DNA-binding</keyword>
<evidence type="ECO:0000256" key="1">
    <source>
        <dbReference type="ARBA" id="ARBA00022723"/>
    </source>
</evidence>
<keyword evidence="7" id="KW-1185">Reference proteome</keyword>
<feature type="region of interest" description="Disordered" evidence="5">
    <location>
        <begin position="320"/>
        <end position="380"/>
    </location>
</feature>
<dbReference type="Proteomes" id="UP001152795">
    <property type="component" value="Unassembled WGS sequence"/>
</dbReference>
<dbReference type="SUPFAM" id="SSF57716">
    <property type="entry name" value="Glucocorticoid receptor-like (DNA-binding domain)"/>
    <property type="match status" value="1"/>
</dbReference>
<comment type="caution">
    <text evidence="6">The sequence shown here is derived from an EMBL/GenBank/DDBJ whole genome shotgun (WGS) entry which is preliminary data.</text>
</comment>
<evidence type="ECO:0000313" key="6">
    <source>
        <dbReference type="EMBL" id="CAB3985983.1"/>
    </source>
</evidence>
<evidence type="ECO:0000256" key="3">
    <source>
        <dbReference type="ARBA" id="ARBA00022833"/>
    </source>
</evidence>
<feature type="region of interest" description="Disordered" evidence="5">
    <location>
        <begin position="210"/>
        <end position="254"/>
    </location>
</feature>
<dbReference type="PROSITE" id="PS50950">
    <property type="entry name" value="ZF_THAP"/>
    <property type="match status" value="1"/>
</dbReference>
<dbReference type="PANTHER" id="PTHR31751">
    <property type="entry name" value="SI:CH211-108C17.2-RELATED-RELATED"/>
    <property type="match status" value="1"/>
</dbReference>
<proteinExistence type="predicted"/>
<keyword evidence="2" id="KW-0863">Zinc-finger</keyword>
<dbReference type="OrthoDB" id="5983233at2759"/>
<reference evidence="6" key="1">
    <citation type="submission" date="2020-04" db="EMBL/GenBank/DDBJ databases">
        <authorList>
            <person name="Alioto T."/>
            <person name="Alioto T."/>
            <person name="Gomez Garrido J."/>
        </authorList>
    </citation>
    <scope>NUCLEOTIDE SEQUENCE</scope>
    <source>
        <strain evidence="6">A484AB</strain>
    </source>
</reference>
<protein>
    <submittedName>
        <fullName evidence="6">PREDICTED: uncharacterized protein LOC107331715 isoform X1</fullName>
    </submittedName>
</protein>
<keyword evidence="1" id="KW-0479">Metal-binding</keyword>
<evidence type="ECO:0000256" key="4">
    <source>
        <dbReference type="ARBA" id="ARBA00023125"/>
    </source>
</evidence>
<dbReference type="PANTHER" id="PTHR31751:SF42">
    <property type="entry name" value="PROTEIN CBG10204"/>
    <property type="match status" value="1"/>
</dbReference>
<keyword evidence="3" id="KW-0862">Zinc</keyword>
<dbReference type="Pfam" id="PF05485">
    <property type="entry name" value="THAP"/>
    <property type="match status" value="1"/>
</dbReference>
<dbReference type="AlphaFoldDB" id="A0A7D9HME9"/>
<name>A0A7D9HME9_PARCT</name>
<feature type="compositionally biased region" description="Acidic residues" evidence="5">
    <location>
        <begin position="329"/>
        <end position="378"/>
    </location>
</feature>